<evidence type="ECO:0000313" key="3">
    <source>
        <dbReference type="Proteomes" id="UP000244906"/>
    </source>
</evidence>
<feature type="domain" description="N-acetyltransferase" evidence="1">
    <location>
        <begin position="6"/>
        <end position="137"/>
    </location>
</feature>
<dbReference type="PROSITE" id="PS51186">
    <property type="entry name" value="GNAT"/>
    <property type="match status" value="1"/>
</dbReference>
<proteinExistence type="predicted"/>
<dbReference type="Gene3D" id="3.40.630.30">
    <property type="match status" value="1"/>
</dbReference>
<dbReference type="GO" id="GO:0015940">
    <property type="term" value="P:pantothenate biosynthetic process"/>
    <property type="evidence" value="ECO:0007669"/>
    <property type="project" value="InterPro"/>
</dbReference>
<evidence type="ECO:0000259" key="1">
    <source>
        <dbReference type="PROSITE" id="PS51186"/>
    </source>
</evidence>
<protein>
    <submittedName>
        <fullName evidence="2">Aspartate 1-decarboxylase autocleavage activator PanM</fullName>
    </submittedName>
</protein>
<dbReference type="InterPro" id="IPR040448">
    <property type="entry name" value="PanZ_GNAT"/>
</dbReference>
<dbReference type="AlphaFoldDB" id="A0A2V1H4V0"/>
<dbReference type="OrthoDB" id="5736859at2"/>
<reference evidence="2 3" key="1">
    <citation type="submission" date="2018-04" db="EMBL/GenBank/DDBJ databases">
        <title>Thalassorhabdus spongiae gen. nov., sp. nov., isolated from a marine sponge in South-West Iceland.</title>
        <authorList>
            <person name="Knobloch S."/>
            <person name="Daussin A."/>
            <person name="Johannsson R."/>
            <person name="Marteinsson V.T."/>
        </authorList>
    </citation>
    <scope>NUCLEOTIDE SEQUENCE [LARGE SCALE GENOMIC DNA]</scope>
    <source>
        <strain evidence="2 3">Hp12</strain>
    </source>
</reference>
<dbReference type="InterPro" id="IPR016181">
    <property type="entry name" value="Acyl_CoA_acyltransferase"/>
</dbReference>
<organism evidence="2 3">
    <name type="scientific">Pelagibaculum spongiae</name>
    <dbReference type="NCBI Taxonomy" id="2080658"/>
    <lineage>
        <taxon>Bacteria</taxon>
        <taxon>Pseudomonadati</taxon>
        <taxon>Pseudomonadota</taxon>
        <taxon>Gammaproteobacteria</taxon>
        <taxon>Oceanospirillales</taxon>
        <taxon>Pelagibaculum</taxon>
    </lineage>
</organism>
<keyword evidence="3" id="KW-1185">Reference proteome</keyword>
<dbReference type="EMBL" id="QDDL01000002">
    <property type="protein sequence ID" value="PVZ70666.1"/>
    <property type="molecule type" value="Genomic_DNA"/>
</dbReference>
<evidence type="ECO:0000313" key="2">
    <source>
        <dbReference type="EMBL" id="PVZ70666.1"/>
    </source>
</evidence>
<dbReference type="SUPFAM" id="SSF55729">
    <property type="entry name" value="Acyl-CoA N-acyltransferases (Nat)"/>
    <property type="match status" value="1"/>
</dbReference>
<comment type="caution">
    <text evidence="2">The sequence shown here is derived from an EMBL/GenBank/DDBJ whole genome shotgun (WGS) entry which is preliminary data.</text>
</comment>
<dbReference type="GO" id="GO:0031638">
    <property type="term" value="P:zymogen activation"/>
    <property type="evidence" value="ECO:0007669"/>
    <property type="project" value="InterPro"/>
</dbReference>
<sequence>MRLSAFPLTELDPFTEDQLSKIFPEEPDIQSFWRDAIVQGSKIWVAMFNGRYLAAAIMGPVNQGTVEISVITVREVTRKRGVGRFLLEQMEQNALEAKAKEICILASSEDAQQFLNHCGYQEQMQIFRKKLALTTQG</sequence>
<dbReference type="RefSeq" id="WP_116686736.1">
    <property type="nucleotide sequence ID" value="NZ_CAWNYD010000002.1"/>
</dbReference>
<accession>A0A2V1H4V0</accession>
<name>A0A2V1H4V0_9GAMM</name>
<dbReference type="Pfam" id="PF12568">
    <property type="entry name" value="PanZ"/>
    <property type="match status" value="1"/>
</dbReference>
<dbReference type="CDD" id="cd04301">
    <property type="entry name" value="NAT_SF"/>
    <property type="match status" value="1"/>
</dbReference>
<dbReference type="InterPro" id="IPR032900">
    <property type="entry name" value="PanZ"/>
</dbReference>
<gene>
    <name evidence="2" type="primary">panM</name>
    <name evidence="2" type="ORF">DC094_08815</name>
</gene>
<dbReference type="GO" id="GO:0016747">
    <property type="term" value="F:acyltransferase activity, transferring groups other than amino-acyl groups"/>
    <property type="evidence" value="ECO:0007669"/>
    <property type="project" value="InterPro"/>
</dbReference>
<dbReference type="InterPro" id="IPR000182">
    <property type="entry name" value="GNAT_dom"/>
</dbReference>
<dbReference type="NCBIfam" id="NF033213">
    <property type="entry name" value="matur_PanM"/>
    <property type="match status" value="1"/>
</dbReference>
<dbReference type="Proteomes" id="UP000244906">
    <property type="component" value="Unassembled WGS sequence"/>
</dbReference>